<evidence type="ECO:0000313" key="6">
    <source>
        <dbReference type="Proteomes" id="UP001175353"/>
    </source>
</evidence>
<gene>
    <name evidence="4" type="ORF">B0A54_13519</name>
    <name evidence="2" type="ORF">LTR82_001462</name>
    <name evidence="3" type="ORF">LTR91_001435</name>
</gene>
<evidence type="ECO:0000256" key="1">
    <source>
        <dbReference type="SAM" id="Phobius"/>
    </source>
</evidence>
<reference evidence="2" key="2">
    <citation type="submission" date="2021-12" db="EMBL/GenBank/DDBJ databases">
        <title>Black yeast isolated from Biological Soil Crust.</title>
        <authorList>
            <person name="Kurbessoian T."/>
        </authorList>
    </citation>
    <scope>NUCLEOTIDE SEQUENCE</scope>
    <source>
        <strain evidence="2">CCFEE 5208</strain>
    </source>
</reference>
<evidence type="ECO:0000313" key="2">
    <source>
        <dbReference type="EMBL" id="KAK0327943.1"/>
    </source>
</evidence>
<sequence length="179" mass="18918">MPVLAPKGAHFGLILPLCTSSATLGLALFQYPLFLGFLRAQPSIAGTPLSRFWAATVTPGTALIVAIAITSTISGIASSSWLHAHATLETTDVSAWYVYGAVLAAGHLAFAPLVAGPVRRIMEGGGGGSGSGMSEEEVERRNRVEMKRWLTIHTVRMLVVDLPALLCFAEGVALSFWVI</sequence>
<keyword evidence="1" id="KW-1133">Transmembrane helix</keyword>
<feature type="transmembrane region" description="Helical" evidence="1">
    <location>
        <begin position="155"/>
        <end position="178"/>
    </location>
</feature>
<reference evidence="4 5" key="1">
    <citation type="submission" date="2017-03" db="EMBL/GenBank/DDBJ databases">
        <title>Genomes of endolithic fungi from Antarctica.</title>
        <authorList>
            <person name="Coleine C."/>
            <person name="Masonjones S."/>
            <person name="Stajich J.E."/>
        </authorList>
    </citation>
    <scope>NUCLEOTIDE SEQUENCE [LARGE SCALE GENOMIC DNA]</scope>
    <source>
        <strain evidence="4 5">CCFEE 5311</strain>
    </source>
</reference>
<keyword evidence="1" id="KW-0812">Transmembrane</keyword>
<dbReference type="Proteomes" id="UP000310066">
    <property type="component" value="Unassembled WGS sequence"/>
</dbReference>
<evidence type="ECO:0000313" key="4">
    <source>
        <dbReference type="EMBL" id="TKA36517.1"/>
    </source>
</evidence>
<protein>
    <recommendedName>
        <fullName evidence="7">DUF4149 domain-containing protein</fullName>
    </recommendedName>
</protein>
<feature type="transmembrane region" description="Helical" evidence="1">
    <location>
        <begin position="52"/>
        <end position="76"/>
    </location>
</feature>
<evidence type="ECO:0000313" key="5">
    <source>
        <dbReference type="Proteomes" id="UP000310066"/>
    </source>
</evidence>
<comment type="caution">
    <text evidence="4">The sequence shown here is derived from an EMBL/GenBank/DDBJ whole genome shotgun (WGS) entry which is preliminary data.</text>
</comment>
<dbReference type="EMBL" id="JAUJLE010000006">
    <property type="protein sequence ID" value="KAK1013125.1"/>
    <property type="molecule type" value="Genomic_DNA"/>
</dbReference>
<dbReference type="OrthoDB" id="1523883at2759"/>
<keyword evidence="1" id="KW-0472">Membrane</keyword>
<feature type="transmembrane region" description="Helical" evidence="1">
    <location>
        <begin position="96"/>
        <end position="115"/>
    </location>
</feature>
<dbReference type="Proteomes" id="UP001175353">
    <property type="component" value="Unassembled WGS sequence"/>
</dbReference>
<organism evidence="4 5">
    <name type="scientific">Friedmanniomyces endolithicus</name>
    <dbReference type="NCBI Taxonomy" id="329885"/>
    <lineage>
        <taxon>Eukaryota</taxon>
        <taxon>Fungi</taxon>
        <taxon>Dikarya</taxon>
        <taxon>Ascomycota</taxon>
        <taxon>Pezizomycotina</taxon>
        <taxon>Dothideomycetes</taxon>
        <taxon>Dothideomycetidae</taxon>
        <taxon>Mycosphaerellales</taxon>
        <taxon>Teratosphaeriaceae</taxon>
        <taxon>Friedmanniomyces</taxon>
    </lineage>
</organism>
<dbReference type="Proteomes" id="UP001168146">
    <property type="component" value="Unassembled WGS sequence"/>
</dbReference>
<name>A0A4U0ULN2_9PEZI</name>
<dbReference type="STRING" id="329885.A0A4U0ULN2"/>
<dbReference type="AlphaFoldDB" id="A0A4U0ULN2"/>
<feature type="transmembrane region" description="Helical" evidence="1">
    <location>
        <begin position="12"/>
        <end position="31"/>
    </location>
</feature>
<reference evidence="3" key="3">
    <citation type="submission" date="2023-06" db="EMBL/GenBank/DDBJ databases">
        <title>Black Yeasts Isolated from many extreme environments.</title>
        <authorList>
            <person name="Coleine C."/>
            <person name="Stajich J.E."/>
            <person name="Selbmann L."/>
        </authorList>
    </citation>
    <scope>NUCLEOTIDE SEQUENCE</scope>
    <source>
        <strain evidence="3">CCFEE 5200</strain>
    </source>
</reference>
<dbReference type="EMBL" id="NAJP01000059">
    <property type="protein sequence ID" value="TKA36517.1"/>
    <property type="molecule type" value="Genomic_DNA"/>
</dbReference>
<evidence type="ECO:0000313" key="3">
    <source>
        <dbReference type="EMBL" id="KAK1013125.1"/>
    </source>
</evidence>
<proteinExistence type="predicted"/>
<keyword evidence="6" id="KW-1185">Reference proteome</keyword>
<dbReference type="EMBL" id="JASUXU010000002">
    <property type="protein sequence ID" value="KAK0327943.1"/>
    <property type="molecule type" value="Genomic_DNA"/>
</dbReference>
<evidence type="ECO:0008006" key="7">
    <source>
        <dbReference type="Google" id="ProtNLM"/>
    </source>
</evidence>
<accession>A0A4U0ULN2</accession>